<accession>A0A6G7EH72</accession>
<comment type="pathway">
    <text evidence="6">Quinol/quinone metabolism; menaquinone biosynthesis; menaquinol from 1,4-dihydroxy-2-naphthoate: step 2/2.</text>
</comment>
<dbReference type="RefSeq" id="WP_008259087.1">
    <property type="nucleotide sequence ID" value="NZ_CP048751.1"/>
</dbReference>
<evidence type="ECO:0000313" key="7">
    <source>
        <dbReference type="EMBL" id="MBB3872608.1"/>
    </source>
</evidence>
<dbReference type="GO" id="GO:0032259">
    <property type="term" value="P:methylation"/>
    <property type="evidence" value="ECO:0007669"/>
    <property type="project" value="UniProtKB-KW"/>
</dbReference>
<reference evidence="8 9" key="1">
    <citation type="submission" date="2020-01" db="EMBL/GenBank/DDBJ databases">
        <authorList>
            <person name="Wang S."/>
        </authorList>
    </citation>
    <scope>NUCLEOTIDE SEQUENCE [LARGE SCALE GENOMIC DNA]</scope>
    <source>
        <strain evidence="8 9">D151-2-6</strain>
    </source>
</reference>
<keyword evidence="4 6" id="KW-0831">Ubiquinone biosynthesis</keyword>
<dbReference type="GO" id="GO:0008425">
    <property type="term" value="F:2-methoxy-6-polyprenyl-1,4-benzoquinol methyltransferase activity"/>
    <property type="evidence" value="ECO:0007669"/>
    <property type="project" value="UniProtKB-UniRule"/>
</dbReference>
<keyword evidence="5 6" id="KW-0949">S-adenosyl-L-methionine</keyword>
<feature type="binding site" evidence="6">
    <location>
        <position position="151"/>
    </location>
    <ligand>
        <name>S-adenosyl-L-methionine</name>
        <dbReference type="ChEBI" id="CHEBI:59789"/>
    </ligand>
</feature>
<dbReference type="SUPFAM" id="SSF53335">
    <property type="entry name" value="S-adenosyl-L-methionine-dependent methyltransferases"/>
    <property type="match status" value="1"/>
</dbReference>
<dbReference type="EMBL" id="JACIDA010000002">
    <property type="protein sequence ID" value="MBB3872608.1"/>
    <property type="molecule type" value="Genomic_DNA"/>
</dbReference>
<dbReference type="UniPathway" id="UPA00079">
    <property type="reaction ID" value="UER00169"/>
</dbReference>
<dbReference type="PANTHER" id="PTHR43591:SF24">
    <property type="entry name" value="2-METHOXY-6-POLYPRENYL-1,4-BENZOQUINOL METHYLASE, MITOCHONDRIAL"/>
    <property type="match status" value="1"/>
</dbReference>
<keyword evidence="3 6" id="KW-0808">Transferase</keyword>
<comment type="catalytic activity">
    <reaction evidence="6">
        <text>a 2-methoxy-6-(all-trans-polyprenyl)benzene-1,4-diol + S-adenosyl-L-methionine = a 5-methoxy-2-methyl-3-(all-trans-polyprenyl)benzene-1,4-diol + S-adenosyl-L-homocysteine + H(+)</text>
        <dbReference type="Rhea" id="RHEA:28286"/>
        <dbReference type="Rhea" id="RHEA-COMP:10858"/>
        <dbReference type="Rhea" id="RHEA-COMP:10859"/>
        <dbReference type="ChEBI" id="CHEBI:15378"/>
        <dbReference type="ChEBI" id="CHEBI:57856"/>
        <dbReference type="ChEBI" id="CHEBI:59789"/>
        <dbReference type="ChEBI" id="CHEBI:84166"/>
        <dbReference type="ChEBI" id="CHEBI:84167"/>
        <dbReference type="EC" id="2.1.1.201"/>
    </reaction>
</comment>
<dbReference type="AlphaFoldDB" id="A0A6G7EH72"/>
<feature type="binding site" evidence="6">
    <location>
        <position position="110"/>
    </location>
    <ligand>
        <name>S-adenosyl-L-methionine</name>
        <dbReference type="ChEBI" id="CHEBI:59789"/>
    </ligand>
</feature>
<feature type="binding site" evidence="6">
    <location>
        <begin position="134"/>
        <end position="135"/>
    </location>
    <ligand>
        <name>S-adenosyl-L-methionine</name>
        <dbReference type="ChEBI" id="CHEBI:59789"/>
    </ligand>
</feature>
<dbReference type="EC" id="2.1.1.201" evidence="6"/>
<feature type="binding site" evidence="6">
    <location>
        <position position="81"/>
    </location>
    <ligand>
        <name>S-adenosyl-L-methionine</name>
        <dbReference type="ChEBI" id="CHEBI:59789"/>
    </ligand>
</feature>
<evidence type="ECO:0000256" key="5">
    <source>
        <dbReference type="ARBA" id="ARBA00022691"/>
    </source>
</evidence>
<sequence>MTDASSHGPHSSGDRSSFGFRDVDAREKVKMVRGVFDSVASSYDVMNDLMSVGVHRLWKDAAAAKLNPRPGETILDVAGGTGDMARRYSKMARAAQERRGGEDASVIVLDYNAEMILAGVHKGGEPEMSWSVGDAMALPLPDASVDAYSISFGIRNVAHIDKALAEARRVLKPGGRFLCLEFSRPTTGPIRAAYDAWSFHAIPRIGGWVAKDRDSYQYLVESIRRFPDQAAFKALIEDAGFKRVSVTNLSGGIAAIHHGWAI</sequence>
<comment type="catalytic activity">
    <reaction evidence="6">
        <text>a 2-demethylmenaquinol + S-adenosyl-L-methionine = a menaquinol + S-adenosyl-L-homocysteine + H(+)</text>
        <dbReference type="Rhea" id="RHEA:42640"/>
        <dbReference type="Rhea" id="RHEA-COMP:9539"/>
        <dbReference type="Rhea" id="RHEA-COMP:9563"/>
        <dbReference type="ChEBI" id="CHEBI:15378"/>
        <dbReference type="ChEBI" id="CHEBI:18151"/>
        <dbReference type="ChEBI" id="CHEBI:55437"/>
        <dbReference type="ChEBI" id="CHEBI:57856"/>
        <dbReference type="ChEBI" id="CHEBI:59789"/>
        <dbReference type="EC" id="2.1.1.163"/>
    </reaction>
</comment>
<dbReference type="KEGG" id="bmed:GYM46_06930"/>
<evidence type="ECO:0000256" key="4">
    <source>
        <dbReference type="ARBA" id="ARBA00022688"/>
    </source>
</evidence>
<comment type="function">
    <text evidence="6">Methyltransferase required for the conversion of demethylmenaquinol (DMKH2) to menaquinol (MKH2) and the conversion of 2-polyprenyl-6-methoxy-1,4-benzoquinol (DDMQH2) to 2-polyprenyl-3-methyl-6-methoxy-1,4-benzoquinol (DMQH2).</text>
</comment>
<keyword evidence="2 6" id="KW-0489">Methyltransferase</keyword>
<organism evidence="7 10">
    <name type="scientific">Brevundimonas mediterranea</name>
    <dbReference type="NCBI Taxonomy" id="74329"/>
    <lineage>
        <taxon>Bacteria</taxon>
        <taxon>Pseudomonadati</taxon>
        <taxon>Pseudomonadota</taxon>
        <taxon>Alphaproteobacteria</taxon>
        <taxon>Caulobacterales</taxon>
        <taxon>Caulobacteraceae</taxon>
        <taxon>Brevundimonas</taxon>
    </lineage>
</organism>
<dbReference type="Gene3D" id="3.40.50.150">
    <property type="entry name" value="Vaccinia Virus protein VP39"/>
    <property type="match status" value="1"/>
</dbReference>
<comment type="similarity">
    <text evidence="6">Belongs to the class I-like SAM-binding methyltransferase superfamily. MenG/UbiE family.</text>
</comment>
<dbReference type="PROSITE" id="PS01184">
    <property type="entry name" value="UBIE_2"/>
    <property type="match status" value="1"/>
</dbReference>
<dbReference type="InterPro" id="IPR004033">
    <property type="entry name" value="UbiE/COQ5_MeTrFase"/>
</dbReference>
<evidence type="ECO:0000256" key="2">
    <source>
        <dbReference type="ARBA" id="ARBA00022603"/>
    </source>
</evidence>
<dbReference type="Pfam" id="PF01209">
    <property type="entry name" value="Ubie_methyltran"/>
    <property type="match status" value="1"/>
</dbReference>
<dbReference type="UniPathway" id="UPA00232"/>
<dbReference type="PROSITE" id="PS51608">
    <property type="entry name" value="SAM_MT_UBIE"/>
    <property type="match status" value="1"/>
</dbReference>
<reference evidence="7 10" key="2">
    <citation type="submission" date="2020-08" db="EMBL/GenBank/DDBJ databases">
        <title>Genomic Encyclopedia of Type Strains, Phase IV (KMG-IV): sequencing the most valuable type-strain genomes for metagenomic binning, comparative biology and taxonomic classification.</title>
        <authorList>
            <person name="Goeker M."/>
        </authorList>
    </citation>
    <scope>NUCLEOTIDE SEQUENCE [LARGE SCALE GENOMIC DNA]</scope>
    <source>
        <strain evidence="7 10">DSM 14878</strain>
    </source>
</reference>
<evidence type="ECO:0000256" key="1">
    <source>
        <dbReference type="ARBA" id="ARBA00022428"/>
    </source>
</evidence>
<dbReference type="GO" id="GO:0009060">
    <property type="term" value="P:aerobic respiration"/>
    <property type="evidence" value="ECO:0007669"/>
    <property type="project" value="UniProtKB-UniRule"/>
</dbReference>
<dbReference type="InterPro" id="IPR023576">
    <property type="entry name" value="UbiE/COQ5_MeTrFase_CS"/>
</dbReference>
<dbReference type="GO" id="GO:0043770">
    <property type="term" value="F:demethylmenaquinone methyltransferase activity"/>
    <property type="evidence" value="ECO:0007669"/>
    <property type="project" value="UniProtKB-UniRule"/>
</dbReference>
<dbReference type="PANTHER" id="PTHR43591">
    <property type="entry name" value="METHYLTRANSFERASE"/>
    <property type="match status" value="1"/>
</dbReference>
<dbReference type="Proteomes" id="UP000501325">
    <property type="component" value="Chromosome"/>
</dbReference>
<name>A0A6G7EH72_9CAUL</name>
<evidence type="ECO:0000313" key="10">
    <source>
        <dbReference type="Proteomes" id="UP000532936"/>
    </source>
</evidence>
<dbReference type="EMBL" id="CP048751">
    <property type="protein sequence ID" value="QIH72707.1"/>
    <property type="molecule type" value="Genomic_DNA"/>
</dbReference>
<evidence type="ECO:0000313" key="9">
    <source>
        <dbReference type="Proteomes" id="UP000501325"/>
    </source>
</evidence>
<dbReference type="InterPro" id="IPR029063">
    <property type="entry name" value="SAM-dependent_MTases_sf"/>
</dbReference>
<evidence type="ECO:0000256" key="6">
    <source>
        <dbReference type="HAMAP-Rule" id="MF_01813"/>
    </source>
</evidence>
<evidence type="ECO:0000313" key="8">
    <source>
        <dbReference type="EMBL" id="QIH72707.1"/>
    </source>
</evidence>
<protein>
    <recommendedName>
        <fullName evidence="6">Ubiquinone/menaquinone biosynthesis C-methyltransferase UbiE</fullName>
        <ecNumber evidence="6">2.1.1.163</ecNumber>
        <ecNumber evidence="6">2.1.1.201</ecNumber>
    </recommendedName>
    <alternativeName>
        <fullName evidence="6">2-methoxy-6-polyprenyl-1,4-benzoquinol methylase</fullName>
    </alternativeName>
    <alternativeName>
        <fullName evidence="6">Demethylmenaquinone methyltransferase</fullName>
    </alternativeName>
</protein>
<gene>
    <name evidence="6" type="primary">ubiE</name>
    <name evidence="7" type="ORF">GGR11_002161</name>
    <name evidence="8" type="ORF">GYM46_06930</name>
</gene>
<dbReference type="GO" id="GO:0009234">
    <property type="term" value="P:menaquinone biosynthetic process"/>
    <property type="evidence" value="ECO:0007669"/>
    <property type="project" value="UniProtKB-UniRule"/>
</dbReference>
<dbReference type="CDD" id="cd02440">
    <property type="entry name" value="AdoMet_MTases"/>
    <property type="match status" value="1"/>
</dbReference>
<dbReference type="NCBIfam" id="TIGR01934">
    <property type="entry name" value="MenG_MenH_UbiE"/>
    <property type="match status" value="1"/>
</dbReference>
<proteinExistence type="inferred from homology"/>
<evidence type="ECO:0000256" key="3">
    <source>
        <dbReference type="ARBA" id="ARBA00022679"/>
    </source>
</evidence>
<keyword evidence="1 6" id="KW-0474">Menaquinone biosynthesis</keyword>
<dbReference type="HAMAP" id="MF_01813">
    <property type="entry name" value="MenG_UbiE_methyltr"/>
    <property type="match status" value="1"/>
</dbReference>
<dbReference type="PROSITE" id="PS01183">
    <property type="entry name" value="UBIE_1"/>
    <property type="match status" value="1"/>
</dbReference>
<dbReference type="Proteomes" id="UP000532936">
    <property type="component" value="Unassembled WGS sequence"/>
</dbReference>
<comment type="pathway">
    <text evidence="6">Cofactor biosynthesis; ubiquinone biosynthesis.</text>
</comment>
<dbReference type="EC" id="2.1.1.163" evidence="6"/>